<organism evidence="2">
    <name type="scientific">Lactobacillus johnsonii N6.2</name>
    <dbReference type="NCBI Taxonomy" id="1408186"/>
    <lineage>
        <taxon>Bacteria</taxon>
        <taxon>Bacillati</taxon>
        <taxon>Bacillota</taxon>
        <taxon>Bacilli</taxon>
        <taxon>Lactobacillales</taxon>
        <taxon>Lactobacillaceae</taxon>
        <taxon>Lactobacillus</taxon>
    </lineage>
</organism>
<dbReference type="EMBL" id="CP006811">
    <property type="protein sequence ID" value="AHA96631.1"/>
    <property type="molecule type" value="Genomic_DNA"/>
</dbReference>
<protein>
    <submittedName>
        <fullName evidence="2">Uncharacterized protein</fullName>
    </submittedName>
</protein>
<dbReference type="Proteomes" id="UP000018522">
    <property type="component" value="Chromosome"/>
</dbReference>
<proteinExistence type="predicted"/>
<keyword evidence="1" id="KW-0472">Membrane</keyword>
<name>A0A7D9N4E7_LACJH</name>
<evidence type="ECO:0000313" key="2">
    <source>
        <dbReference type="EMBL" id="AHA96631.1"/>
    </source>
</evidence>
<keyword evidence="1" id="KW-0812">Transmembrane</keyword>
<gene>
    <name evidence="2" type="ORF">T285_00715</name>
</gene>
<reference evidence="2" key="1">
    <citation type="journal article" date="2014" name="Genome Announc.">
        <title>Complete Genome Sequences of Lactobacillus johnsonii Strain N6.2 and Lactobacillus reuteri Strain TD1.</title>
        <authorList>
            <person name="Leonard M.T."/>
            <person name="Valladares R.B."/>
            <person name="Ardissone A."/>
            <person name="Gonzalez C.F."/>
            <person name="Lorca G.L."/>
            <person name="Triplett E.W."/>
        </authorList>
    </citation>
    <scope>NUCLEOTIDE SEQUENCE [LARGE SCALE GENOMIC DNA]</scope>
    <source>
        <strain evidence="2">N6.2</strain>
    </source>
</reference>
<keyword evidence="1" id="KW-1133">Transmembrane helix</keyword>
<feature type="transmembrane region" description="Helical" evidence="1">
    <location>
        <begin position="28"/>
        <end position="46"/>
    </location>
</feature>
<dbReference type="AlphaFoldDB" id="A0A7D9N4E7"/>
<dbReference type="KEGG" id="ljn:T285_00715"/>
<sequence length="47" mass="5230">MMNFDYNIISCNQDSVARSWADSFGESVFIGIGAFVVFLVTFLAQCD</sequence>
<evidence type="ECO:0000256" key="1">
    <source>
        <dbReference type="SAM" id="Phobius"/>
    </source>
</evidence>
<accession>A0A7D9N4E7</accession>